<comment type="caution">
    <text evidence="1">The sequence shown here is derived from an EMBL/GenBank/DDBJ whole genome shotgun (WGS) entry which is preliminary data.</text>
</comment>
<dbReference type="EMBL" id="BTGU01000205">
    <property type="protein sequence ID" value="GMN64988.1"/>
    <property type="molecule type" value="Genomic_DNA"/>
</dbReference>
<dbReference type="GO" id="GO:0006979">
    <property type="term" value="P:response to oxidative stress"/>
    <property type="evidence" value="ECO:0007669"/>
    <property type="project" value="InterPro"/>
</dbReference>
<reference evidence="1" key="1">
    <citation type="submission" date="2023-07" db="EMBL/GenBank/DDBJ databases">
        <title>draft genome sequence of fig (Ficus carica).</title>
        <authorList>
            <person name="Takahashi T."/>
            <person name="Nishimura K."/>
        </authorList>
    </citation>
    <scope>NUCLEOTIDE SEQUENCE</scope>
</reference>
<dbReference type="GO" id="GO:0020037">
    <property type="term" value="F:heme binding"/>
    <property type="evidence" value="ECO:0007669"/>
    <property type="project" value="InterPro"/>
</dbReference>
<dbReference type="InterPro" id="IPR010255">
    <property type="entry name" value="Haem_peroxidase_sf"/>
</dbReference>
<protein>
    <submittedName>
        <fullName evidence="1">Uncharacterized protein</fullName>
    </submittedName>
</protein>
<dbReference type="Proteomes" id="UP001187192">
    <property type="component" value="Unassembled WGS sequence"/>
</dbReference>
<sequence length="95" mass="10684">MSQTFIVFLIDDARTVGSLESGNTIWLRCNIRPNVREALTADMGWAASWDGRSGGLLTRLAWRSCVHWDLECGGERESSDCEGRLHGSFVGREFY</sequence>
<organism evidence="1 2">
    <name type="scientific">Ficus carica</name>
    <name type="common">Common fig</name>
    <dbReference type="NCBI Taxonomy" id="3494"/>
    <lineage>
        <taxon>Eukaryota</taxon>
        <taxon>Viridiplantae</taxon>
        <taxon>Streptophyta</taxon>
        <taxon>Embryophyta</taxon>
        <taxon>Tracheophyta</taxon>
        <taxon>Spermatophyta</taxon>
        <taxon>Magnoliopsida</taxon>
        <taxon>eudicotyledons</taxon>
        <taxon>Gunneridae</taxon>
        <taxon>Pentapetalae</taxon>
        <taxon>rosids</taxon>
        <taxon>fabids</taxon>
        <taxon>Rosales</taxon>
        <taxon>Moraceae</taxon>
        <taxon>Ficeae</taxon>
        <taxon>Ficus</taxon>
    </lineage>
</organism>
<keyword evidence="2" id="KW-1185">Reference proteome</keyword>
<dbReference type="GO" id="GO:0004601">
    <property type="term" value="F:peroxidase activity"/>
    <property type="evidence" value="ECO:0007669"/>
    <property type="project" value="InterPro"/>
</dbReference>
<dbReference type="SUPFAM" id="SSF48113">
    <property type="entry name" value="Heme-dependent peroxidases"/>
    <property type="match status" value="1"/>
</dbReference>
<dbReference type="AlphaFoldDB" id="A0AA88DZV6"/>
<gene>
    <name evidence="1" type="ORF">TIFTF001_034065</name>
</gene>
<name>A0AA88DZV6_FICCA</name>
<proteinExistence type="predicted"/>
<evidence type="ECO:0000313" key="1">
    <source>
        <dbReference type="EMBL" id="GMN64988.1"/>
    </source>
</evidence>
<accession>A0AA88DZV6</accession>
<evidence type="ECO:0000313" key="2">
    <source>
        <dbReference type="Proteomes" id="UP001187192"/>
    </source>
</evidence>